<gene>
    <name evidence="2" type="ORF">SAMN06309945_2744</name>
</gene>
<dbReference type="Gene3D" id="3.40.630.30">
    <property type="match status" value="1"/>
</dbReference>
<keyword evidence="2" id="KW-0808">Transferase</keyword>
<evidence type="ECO:0000313" key="2">
    <source>
        <dbReference type="EMBL" id="SKC69105.1"/>
    </source>
</evidence>
<dbReference type="GO" id="GO:0005737">
    <property type="term" value="C:cytoplasm"/>
    <property type="evidence" value="ECO:0007669"/>
    <property type="project" value="TreeGrafter"/>
</dbReference>
<dbReference type="Pfam" id="PF13302">
    <property type="entry name" value="Acetyltransf_3"/>
    <property type="match status" value="1"/>
</dbReference>
<dbReference type="OrthoDB" id="4403558at2"/>
<dbReference type="PANTHER" id="PTHR43441">
    <property type="entry name" value="RIBOSOMAL-PROTEIN-SERINE ACETYLTRANSFERASE"/>
    <property type="match status" value="1"/>
</dbReference>
<proteinExistence type="predicted"/>
<dbReference type="PANTHER" id="PTHR43441:SF10">
    <property type="entry name" value="ACETYLTRANSFERASE"/>
    <property type="match status" value="1"/>
</dbReference>
<dbReference type="GO" id="GO:0008999">
    <property type="term" value="F:protein-N-terminal-alanine acetyltransferase activity"/>
    <property type="evidence" value="ECO:0007669"/>
    <property type="project" value="TreeGrafter"/>
</dbReference>
<dbReference type="GO" id="GO:1990189">
    <property type="term" value="F:protein N-terminal-serine acetyltransferase activity"/>
    <property type="evidence" value="ECO:0007669"/>
    <property type="project" value="TreeGrafter"/>
</dbReference>
<organism evidence="2 3">
    <name type="scientific">Okibacterium fritillariae</name>
    <dbReference type="NCBI Taxonomy" id="123320"/>
    <lineage>
        <taxon>Bacteria</taxon>
        <taxon>Bacillati</taxon>
        <taxon>Actinomycetota</taxon>
        <taxon>Actinomycetes</taxon>
        <taxon>Micrococcales</taxon>
        <taxon>Microbacteriaceae</taxon>
        <taxon>Okibacterium</taxon>
    </lineage>
</organism>
<name>A0A1T5L055_9MICO</name>
<evidence type="ECO:0000259" key="1">
    <source>
        <dbReference type="PROSITE" id="PS51186"/>
    </source>
</evidence>
<dbReference type="InterPro" id="IPR000182">
    <property type="entry name" value="GNAT_dom"/>
</dbReference>
<feature type="domain" description="N-acetyltransferase" evidence="1">
    <location>
        <begin position="13"/>
        <end position="170"/>
    </location>
</feature>
<dbReference type="InterPro" id="IPR016181">
    <property type="entry name" value="Acyl_CoA_acyltransferase"/>
</dbReference>
<dbReference type="STRING" id="123320.SAMN06309945_2744"/>
<dbReference type="RefSeq" id="WP_079728753.1">
    <property type="nucleotide sequence ID" value="NZ_FUZP01000003.1"/>
</dbReference>
<sequence length="170" mass="18624">MNLSATSIVTARCVLEPLTVEHAPEMIGVLASDDLYTFIGGEPPSERALRERYRRQVEGRSPDGTEGWLNWVIRENAGGRVIGYVQATVVERAKGARADLAWLIASSMQRQGFASEAAEGMAGWLRGRGVTDIRAHIHPGHEGSARVARRLGLAPTSEMQDGETLWMLQE</sequence>
<reference evidence="2 3" key="1">
    <citation type="submission" date="2017-02" db="EMBL/GenBank/DDBJ databases">
        <authorList>
            <person name="Peterson S.W."/>
        </authorList>
    </citation>
    <scope>NUCLEOTIDE SEQUENCE [LARGE SCALE GENOMIC DNA]</scope>
    <source>
        <strain evidence="2 3">VKM Ac-2059</strain>
    </source>
</reference>
<dbReference type="EMBL" id="FUZP01000003">
    <property type="protein sequence ID" value="SKC69105.1"/>
    <property type="molecule type" value="Genomic_DNA"/>
</dbReference>
<dbReference type="SUPFAM" id="SSF55729">
    <property type="entry name" value="Acyl-CoA N-acyltransferases (Nat)"/>
    <property type="match status" value="1"/>
</dbReference>
<keyword evidence="3" id="KW-1185">Reference proteome</keyword>
<evidence type="ECO:0000313" key="3">
    <source>
        <dbReference type="Proteomes" id="UP000190857"/>
    </source>
</evidence>
<dbReference type="Proteomes" id="UP000190857">
    <property type="component" value="Unassembled WGS sequence"/>
</dbReference>
<protein>
    <submittedName>
        <fullName evidence="2">Protein N-acetyltransferase, RimJ/RimL family</fullName>
    </submittedName>
</protein>
<dbReference type="PROSITE" id="PS51186">
    <property type="entry name" value="GNAT"/>
    <property type="match status" value="1"/>
</dbReference>
<dbReference type="AlphaFoldDB" id="A0A1T5L055"/>
<accession>A0A1T5L055</accession>
<dbReference type="InterPro" id="IPR051908">
    <property type="entry name" value="Ribosomal_N-acetyltransferase"/>
</dbReference>